<feature type="compositionally biased region" description="Basic and acidic residues" evidence="3">
    <location>
        <begin position="1600"/>
        <end position="1622"/>
    </location>
</feature>
<dbReference type="GO" id="GO:0140445">
    <property type="term" value="C:chromosome, telomeric repeat region"/>
    <property type="evidence" value="ECO:0007669"/>
    <property type="project" value="TreeGrafter"/>
</dbReference>
<name>A0A9P0B456_BRAAE</name>
<evidence type="ECO:0000256" key="3">
    <source>
        <dbReference type="SAM" id="MobiDB-lite"/>
    </source>
</evidence>
<dbReference type="PANTHER" id="PTHR22928">
    <property type="entry name" value="TELOMERE-ASSOCIATED PROTEIN RIF1"/>
    <property type="match status" value="1"/>
</dbReference>
<evidence type="ECO:0000313" key="4">
    <source>
        <dbReference type="EMBL" id="CAH0556051.1"/>
    </source>
</evidence>
<dbReference type="InterPro" id="IPR016024">
    <property type="entry name" value="ARM-type_fold"/>
</dbReference>
<dbReference type="EMBL" id="OV121135">
    <property type="protein sequence ID" value="CAH0556051.1"/>
    <property type="molecule type" value="Genomic_DNA"/>
</dbReference>
<feature type="compositionally biased region" description="Basic and acidic residues" evidence="3">
    <location>
        <begin position="1354"/>
        <end position="1377"/>
    </location>
</feature>
<feature type="compositionally biased region" description="Basic and acidic residues" evidence="3">
    <location>
        <begin position="1392"/>
        <end position="1434"/>
    </location>
</feature>
<gene>
    <name evidence="4" type="ORF">MELIAE_LOCUS7255</name>
</gene>
<feature type="compositionally biased region" description="Basic and acidic residues" evidence="3">
    <location>
        <begin position="1441"/>
        <end position="1450"/>
    </location>
</feature>
<sequence>MMDPASQRCKHYKDLKLHIQKHLDDKVCIDVGFFNMHLSVVRKNLIDEPGSAVADAALDFLEHCLKISNDDNLNSVLKEFVIKNDPGLQQGLNQAIRRSILKAIENNGFNIQDSVVIWKNYNLELFENAFDKLCREDLTRGKCKKLFMNFIIPSIMNMDIENDIRNILINISFTILPLAIICDLTDEEFEIFSASVSKTYIKAILDLRDKEYENWHKLWVIIIRFCNKRLHHSMALTNILLRVVEYAFRNHSCSQRLRGYDCWIELINNASLSPAYLSSPKQLKLLMTPLKAKFSKQEEVIVKRFEVFVYLLEKLRDKAALCFTEFMEFCFGPVGANSDPNKNGQGIKVQVLWEKIVTVLLEMLGHTDNCMQKQFNFDPLVVNSENIAQLGTAVIKSVAECCSLLNSSQFENRDQNIKCLWESLLNLLNKSSDNVRSKCLETICLVLNGVSKDASGDKVIITNVFYAVIAQDFKMNSLTFKNTSNILVPIIFSKNANRNYDSKTFKSIINCSMENAKNFKYYLSMFNTIAPKQDINLSLACDFWVTFAKHILLNIHDNEDHQYSSYLMWPVQYYVEIDDGKIQDIYNNWISVYKKVTKDSDLNKIEVLDKLEELFRSNASYFLNILIAMEFISENSDDFKKDFVTRVMDILLLLFSYEDLQSESRQKLCQIFKMYLNPLLTFYFEGKNEEVFTKMCKCLEIILKSNQYQILEHLANFLDIAPQNVKTVFSNSLSTNLLDITTKENAVSDADLGHLKNILSLLKIQCSLLDKLPAKKEKLNSPLRTINVIENVLLKGPRVIRSLKAVEAMESESSEEKSSEISPVIDDDEDVDSEMKDAGEIVDLQDENDVQSKVILMDDILNNESTENGEESHNNQNGDHMETDNDIVNYINDKIDEALSNNEEPKPMDDFSAEMSENMENKQTENNNESSDTADNIVEENKPNTSGHTEDNTQNGNTNKGKVSRVLARLNMETILETSTRTRKREESKEDADKKNMRGRKSDMAVNEEIKEHTINNDKKEESKEDGHKTSDKKKTRSRKGDVAQTEEDKEEKSTEKNEDSKKDTEKVSEKKKRGIKSDVAPNEENKEHRSTDVSAKKDDKKEESSEKKKKSIRSDVEPNEENKEHQITDVSARKDDKKEGSKAKESTTTTTKKISEKKKRGIKSDVAPNEENKEDQSTDVSAKKGDNKEDEESKEETEKISEKKKSDVAPNEENKEQQSTKMEESKEDEDKSSDVTQIEENKEKSSAENYEDKKASKEDIDKTNKKKKRGKKNKVVPNEENKEHGPADVSTKSDDKKEELKKDDDSSETKDIEGLKTEENKEQTKNEELKEDESKSSNEKNISGIKSDVAQAEETREEKSTEKKEESKEGTDNTSEKKKKSKKRRSRSKKNKEEKSTKKADKKEESKGDEIKSSEEKTEQSDVSPRVEEEPHRTSRSRSRMSEEIRESETTTNGGQLKIEYRSRRRSKEPVEDKTEEINKETPLENDSDVIQSTELPEVALPVSLPVSLPRLTRRSKGKDLEDLAKIGVVAPNNQINNSPTKVVASTSVLPDKGDVTPTKRGRGRPRQTKALESKQGLTAAETNVKELIKDPTAPEIFEDLKPNPEDLKPNLEDPKTEETKLIGAKKSRRRSKRKSDVAASNQESDSSDSSINKQMRKSMDPPVNDKSQLSLNNICDRKMRARNRKGVSPNEENKDTANKAKDLTVSLEKFNMPAQEETEDIIESSQDTTVSITPISSPKKLSRTSISPVTRSYNSDGSGDTVTPSEADSTDSNLRKMVIKDVMKLDLPERPTLTDSEQFVSQMDTVTLLSDQLVFQTSSKNLSEEKTVINDDLTSSPLRDSEDNLPSTPVSAKLTIPTSPVTGDTPIKTKELLDDTLDISPISSQNEQDLDEEIEPVSSYKRLLLKKTDPMMSPSSSKMMKMLPFATKGVNLQEEFDKEDLEDVYRFTRPVPSPLAVPKSGILKRKISDVTDDESLPCAKKKKVLFSESSTSSNNLISDCLDSDYTYSHMDTDTAESESSLQQLNDFLLDNTKPIYPNLVNCEDDVLKVLKTMTNPMVAGVWQKEIEESYEVKTVGNLASKTETEVNKLPFKSPVVSNVYKALNSYYFRKIVNMEDSYEQIKELFNIAEDKVKIASFILSSLPKHDVQAALDNCNIQTNDIKDFIQKNGKDKVLEVMRELYPETNISTSSNTSTKITNENTLAQELALKSTKQLLDFQENIFSNMSERRKHDTYVKIFKFLSDKIPEHRLLELHIDFLKTIQMKKP</sequence>
<feature type="compositionally biased region" description="Basic and acidic residues" evidence="3">
    <location>
        <begin position="984"/>
        <end position="1030"/>
    </location>
</feature>
<protein>
    <recommendedName>
        <fullName evidence="6">Telomere-associated protein RIF1</fullName>
    </recommendedName>
</protein>
<feature type="compositionally biased region" description="Polar residues" evidence="3">
    <location>
        <begin position="924"/>
        <end position="934"/>
    </location>
</feature>
<dbReference type="PANTHER" id="PTHR22928:SF3">
    <property type="entry name" value="TELOMERE-ASSOCIATED PROTEIN RIF1"/>
    <property type="match status" value="1"/>
</dbReference>
<proteinExistence type="predicted"/>
<feature type="compositionally biased region" description="Polar residues" evidence="3">
    <location>
        <begin position="1745"/>
        <end position="1773"/>
    </location>
</feature>
<feature type="compositionally biased region" description="Polar residues" evidence="3">
    <location>
        <begin position="1834"/>
        <end position="1864"/>
    </location>
</feature>
<dbReference type="SUPFAM" id="SSF48371">
    <property type="entry name" value="ARM repeat"/>
    <property type="match status" value="1"/>
</dbReference>
<feature type="compositionally biased region" description="Basic residues" evidence="3">
    <location>
        <begin position="1265"/>
        <end position="1275"/>
    </location>
</feature>
<feature type="compositionally biased region" description="Polar residues" evidence="3">
    <location>
        <begin position="1725"/>
        <end position="1738"/>
    </location>
</feature>
<dbReference type="OrthoDB" id="5399929at2759"/>
<dbReference type="PROSITE" id="PS00354">
    <property type="entry name" value="HMGI_Y"/>
    <property type="match status" value="1"/>
</dbReference>
<reference evidence="4" key="1">
    <citation type="submission" date="2021-12" db="EMBL/GenBank/DDBJ databases">
        <authorList>
            <person name="King R."/>
        </authorList>
    </citation>
    <scope>NUCLEOTIDE SEQUENCE</scope>
</reference>
<feature type="region of interest" description="Disordered" evidence="3">
    <location>
        <begin position="1833"/>
        <end position="1869"/>
    </location>
</feature>
<feature type="region of interest" description="Disordered" evidence="3">
    <location>
        <begin position="918"/>
        <end position="1492"/>
    </location>
</feature>
<dbReference type="Proteomes" id="UP001154078">
    <property type="component" value="Chromosome 4"/>
</dbReference>
<feature type="compositionally biased region" description="Basic and acidic residues" evidence="3">
    <location>
        <begin position="1278"/>
        <end position="1339"/>
    </location>
</feature>
<feature type="compositionally biased region" description="Polar residues" evidence="3">
    <location>
        <begin position="1535"/>
        <end position="1550"/>
    </location>
</feature>
<keyword evidence="5" id="KW-1185">Reference proteome</keyword>
<feature type="compositionally biased region" description="Basic and acidic residues" evidence="3">
    <location>
        <begin position="1469"/>
        <end position="1484"/>
    </location>
</feature>
<dbReference type="GO" id="GO:0006355">
    <property type="term" value="P:regulation of DNA-templated transcription"/>
    <property type="evidence" value="ECO:0007669"/>
    <property type="project" value="InterPro"/>
</dbReference>
<dbReference type="GO" id="GO:0000723">
    <property type="term" value="P:telomere maintenance"/>
    <property type="evidence" value="ECO:0007669"/>
    <property type="project" value="TreeGrafter"/>
</dbReference>
<feature type="region of interest" description="Disordered" evidence="3">
    <location>
        <begin position="808"/>
        <end position="830"/>
    </location>
</feature>
<feature type="compositionally biased region" description="Polar residues" evidence="3">
    <location>
        <begin position="943"/>
        <end position="961"/>
    </location>
</feature>
<feature type="compositionally biased region" description="Basic and acidic residues" evidence="3">
    <location>
        <begin position="1084"/>
        <end position="1146"/>
    </location>
</feature>
<feature type="compositionally biased region" description="Basic and acidic residues" evidence="3">
    <location>
        <begin position="1197"/>
        <end position="1264"/>
    </location>
</feature>
<feature type="compositionally biased region" description="Basic and acidic residues" evidence="3">
    <location>
        <begin position="1051"/>
        <end position="1069"/>
    </location>
</feature>
<feature type="region of interest" description="Disordered" evidence="3">
    <location>
        <begin position="865"/>
        <end position="884"/>
    </location>
</feature>
<organism evidence="4 5">
    <name type="scientific">Brassicogethes aeneus</name>
    <name type="common">Rape pollen beetle</name>
    <name type="synonym">Meligethes aeneus</name>
    <dbReference type="NCBI Taxonomy" id="1431903"/>
    <lineage>
        <taxon>Eukaryota</taxon>
        <taxon>Metazoa</taxon>
        <taxon>Ecdysozoa</taxon>
        <taxon>Arthropoda</taxon>
        <taxon>Hexapoda</taxon>
        <taxon>Insecta</taxon>
        <taxon>Pterygota</taxon>
        <taxon>Neoptera</taxon>
        <taxon>Endopterygota</taxon>
        <taxon>Coleoptera</taxon>
        <taxon>Polyphaga</taxon>
        <taxon>Cucujiformia</taxon>
        <taxon>Nitidulidae</taxon>
        <taxon>Meligethinae</taxon>
        <taxon>Brassicogethes</taxon>
    </lineage>
</organism>
<comment type="subcellular location">
    <subcellularLocation>
        <location evidence="1">Nucleus</location>
    </subcellularLocation>
</comment>
<feature type="compositionally biased region" description="Basic and acidic residues" evidence="3">
    <location>
        <begin position="1693"/>
        <end position="1704"/>
    </location>
</feature>
<dbReference type="InterPro" id="IPR000637">
    <property type="entry name" value="HMGI/Y_DNA-bd_CS"/>
</dbReference>
<feature type="compositionally biased region" description="Basic residues" evidence="3">
    <location>
        <begin position="1625"/>
        <end position="1635"/>
    </location>
</feature>
<evidence type="ECO:0000256" key="2">
    <source>
        <dbReference type="ARBA" id="ARBA00023242"/>
    </source>
</evidence>
<feature type="compositionally biased region" description="Basic residues" evidence="3">
    <location>
        <begin position="1378"/>
        <end position="1391"/>
    </location>
</feature>
<evidence type="ECO:0000313" key="5">
    <source>
        <dbReference type="Proteomes" id="UP001154078"/>
    </source>
</evidence>
<evidence type="ECO:0008006" key="6">
    <source>
        <dbReference type="Google" id="ProtNLM"/>
    </source>
</evidence>
<dbReference type="GO" id="GO:0005634">
    <property type="term" value="C:nucleus"/>
    <property type="evidence" value="ECO:0007669"/>
    <property type="project" value="UniProtKB-SubCell"/>
</dbReference>
<feature type="compositionally biased region" description="Basic and acidic residues" evidence="3">
    <location>
        <begin position="1171"/>
        <end position="1188"/>
    </location>
</feature>
<accession>A0A9P0B456</accession>
<keyword evidence="2" id="KW-0539">Nucleus</keyword>
<feature type="region of interest" description="Disordered" evidence="3">
    <location>
        <begin position="1535"/>
        <end position="1773"/>
    </location>
</feature>
<evidence type="ECO:0000256" key="1">
    <source>
        <dbReference type="ARBA" id="ARBA00004123"/>
    </source>
</evidence>